<keyword evidence="8" id="KW-1185">Reference proteome</keyword>
<dbReference type="PANTHER" id="PTHR47518">
    <property type="entry name" value="SERPENTINE RECEPTOR CLASS EPSILON-13-RELATED"/>
    <property type="match status" value="1"/>
</dbReference>
<dbReference type="Pfam" id="PF03125">
    <property type="entry name" value="Sre"/>
    <property type="match status" value="1"/>
</dbReference>
<accession>A0A8R1E3D6</accession>
<feature type="transmembrane region" description="Helical" evidence="6">
    <location>
        <begin position="140"/>
        <end position="161"/>
    </location>
</feature>
<feature type="transmembrane region" description="Helical" evidence="6">
    <location>
        <begin position="33"/>
        <end position="56"/>
    </location>
</feature>
<evidence type="ECO:0000256" key="3">
    <source>
        <dbReference type="ARBA" id="ARBA00022692"/>
    </source>
</evidence>
<evidence type="ECO:0000256" key="4">
    <source>
        <dbReference type="ARBA" id="ARBA00022989"/>
    </source>
</evidence>
<dbReference type="EnsemblMetazoa" id="CJA18628.1">
    <property type="protein sequence ID" value="CJA18628.1"/>
    <property type="gene ID" value="WBGene00137831"/>
</dbReference>
<feature type="transmembrane region" description="Helical" evidence="6">
    <location>
        <begin position="90"/>
        <end position="120"/>
    </location>
</feature>
<proteinExistence type="inferred from homology"/>
<comment type="subcellular location">
    <subcellularLocation>
        <location evidence="1">Membrane</location>
        <topology evidence="1">Multi-pass membrane protein</topology>
    </subcellularLocation>
</comment>
<evidence type="ECO:0000256" key="6">
    <source>
        <dbReference type="SAM" id="Phobius"/>
    </source>
</evidence>
<organism evidence="7 8">
    <name type="scientific">Caenorhabditis japonica</name>
    <dbReference type="NCBI Taxonomy" id="281687"/>
    <lineage>
        <taxon>Eukaryota</taxon>
        <taxon>Metazoa</taxon>
        <taxon>Ecdysozoa</taxon>
        <taxon>Nematoda</taxon>
        <taxon>Chromadorea</taxon>
        <taxon>Rhabditida</taxon>
        <taxon>Rhabditina</taxon>
        <taxon>Rhabditomorpha</taxon>
        <taxon>Rhabditoidea</taxon>
        <taxon>Rhabditidae</taxon>
        <taxon>Peloderinae</taxon>
        <taxon>Caenorhabditis</taxon>
    </lineage>
</organism>
<evidence type="ECO:0000313" key="8">
    <source>
        <dbReference type="Proteomes" id="UP000005237"/>
    </source>
</evidence>
<reference evidence="8" key="1">
    <citation type="submission" date="2010-08" db="EMBL/GenBank/DDBJ databases">
        <authorList>
            <consortium name="Caenorhabditis japonica Sequencing Consortium"/>
            <person name="Wilson R.K."/>
        </authorList>
    </citation>
    <scope>NUCLEOTIDE SEQUENCE [LARGE SCALE GENOMIC DNA]</scope>
    <source>
        <strain evidence="8">DF5081</strain>
    </source>
</reference>
<dbReference type="GO" id="GO:0016020">
    <property type="term" value="C:membrane"/>
    <property type="evidence" value="ECO:0007669"/>
    <property type="project" value="UniProtKB-SubCell"/>
</dbReference>
<evidence type="ECO:0000256" key="1">
    <source>
        <dbReference type="ARBA" id="ARBA00004141"/>
    </source>
</evidence>
<protein>
    <submittedName>
        <fullName evidence="7">Uncharacterized protein</fullName>
    </submittedName>
</protein>
<name>A0A8R1E3D6_CAEJA</name>
<reference evidence="7" key="2">
    <citation type="submission" date="2022-06" db="UniProtKB">
        <authorList>
            <consortium name="EnsemblMetazoa"/>
        </authorList>
    </citation>
    <scope>IDENTIFICATION</scope>
    <source>
        <strain evidence="7">DF5081</strain>
    </source>
</reference>
<sequence length="216" mass="25085">MVLGNFLDSDNQMNIFLDYPHLPCQIEYLTPTMFFVTMGVIFIGFVVSVLGMTMIYNKNISKYKTQDIWFTNVNLSERYQISENIRSTHLLYPLLTLMLIFSTLSVSVVVYGSYWVGVMIKEPSRFEQVANWFGRGAEAAQLFDIITAIYTISFPICAFKCHPNLFRRLRKYIGWNNYAIRPIGLRDIVGYEMTTSPSQTQMAFHFQELGRQWNDG</sequence>
<evidence type="ECO:0000256" key="5">
    <source>
        <dbReference type="ARBA" id="ARBA00023136"/>
    </source>
</evidence>
<evidence type="ECO:0000256" key="2">
    <source>
        <dbReference type="ARBA" id="ARBA00006803"/>
    </source>
</evidence>
<dbReference type="Proteomes" id="UP000005237">
    <property type="component" value="Unassembled WGS sequence"/>
</dbReference>
<dbReference type="GO" id="GO:0007606">
    <property type="term" value="P:sensory perception of chemical stimulus"/>
    <property type="evidence" value="ECO:0007669"/>
    <property type="project" value="InterPro"/>
</dbReference>
<comment type="similarity">
    <text evidence="2">Belongs to the nematode receptor-like protein sre family.</text>
</comment>
<dbReference type="PANTHER" id="PTHR47518:SF11">
    <property type="entry name" value="SERPENTINE RECEPTOR, CLASS E (EPSILON)-RELATED"/>
    <property type="match status" value="1"/>
</dbReference>
<keyword evidence="3 6" id="KW-0812">Transmembrane</keyword>
<dbReference type="InterPro" id="IPR004151">
    <property type="entry name" value="7TM_GPCR_serpentine_rcpt_Sre"/>
</dbReference>
<dbReference type="AlphaFoldDB" id="A0A8R1E3D6"/>
<keyword evidence="4 6" id="KW-1133">Transmembrane helix</keyword>
<evidence type="ECO:0000313" key="7">
    <source>
        <dbReference type="EnsemblMetazoa" id="CJA18628.1"/>
    </source>
</evidence>
<dbReference type="InterPro" id="IPR052854">
    <property type="entry name" value="Serpentine_rcpt_epsilon"/>
</dbReference>
<keyword evidence="5 6" id="KW-0472">Membrane</keyword>